<evidence type="ECO:0000256" key="1">
    <source>
        <dbReference type="SAM" id="Phobius"/>
    </source>
</evidence>
<evidence type="ECO:0000313" key="3">
    <source>
        <dbReference type="Proteomes" id="UP000236752"/>
    </source>
</evidence>
<feature type="transmembrane region" description="Helical" evidence="1">
    <location>
        <begin position="166"/>
        <end position="188"/>
    </location>
</feature>
<proteinExistence type="predicted"/>
<evidence type="ECO:0008006" key="4">
    <source>
        <dbReference type="Google" id="ProtNLM"/>
    </source>
</evidence>
<gene>
    <name evidence="2" type="ORF">SAMN04488045_1057</name>
</gene>
<keyword evidence="1" id="KW-1133">Transmembrane helix</keyword>
<feature type="transmembrane region" description="Helical" evidence="1">
    <location>
        <begin position="47"/>
        <end position="71"/>
    </location>
</feature>
<dbReference type="AlphaFoldDB" id="A0A1H5VJD7"/>
<dbReference type="OrthoDB" id="9833905at2"/>
<keyword evidence="3" id="KW-1185">Reference proteome</keyword>
<feature type="transmembrane region" description="Helical" evidence="1">
    <location>
        <begin position="12"/>
        <end position="35"/>
    </location>
</feature>
<evidence type="ECO:0000313" key="2">
    <source>
        <dbReference type="EMBL" id="SEF86941.1"/>
    </source>
</evidence>
<keyword evidence="1" id="KW-0472">Membrane</keyword>
<feature type="transmembrane region" description="Helical" evidence="1">
    <location>
        <begin position="83"/>
        <end position="103"/>
    </location>
</feature>
<dbReference type="Proteomes" id="UP000236752">
    <property type="component" value="Unassembled WGS sequence"/>
</dbReference>
<organism evidence="2 3">
    <name type="scientific">Thalassococcus halodurans</name>
    <dbReference type="NCBI Taxonomy" id="373675"/>
    <lineage>
        <taxon>Bacteria</taxon>
        <taxon>Pseudomonadati</taxon>
        <taxon>Pseudomonadota</taxon>
        <taxon>Alphaproteobacteria</taxon>
        <taxon>Rhodobacterales</taxon>
        <taxon>Roseobacteraceae</taxon>
        <taxon>Thalassococcus</taxon>
    </lineage>
</organism>
<reference evidence="2 3" key="1">
    <citation type="submission" date="2016-10" db="EMBL/GenBank/DDBJ databases">
        <authorList>
            <person name="de Groot N.N."/>
        </authorList>
    </citation>
    <scope>NUCLEOTIDE SEQUENCE [LARGE SCALE GENOMIC DNA]</scope>
    <source>
        <strain evidence="2 3">DSM 26915</strain>
    </source>
</reference>
<dbReference type="EMBL" id="FNUZ01000002">
    <property type="protein sequence ID" value="SEF86941.1"/>
    <property type="molecule type" value="Genomic_DNA"/>
</dbReference>
<sequence>MTEAKAHPRRSAILKTAMVICVYLAISFTLASFPADTIIDKVGSDNAYVLMFALGMIGGFTTFTGIPYHFVLMSLAVGGLDPVALGVCTAVGVMLGDSTMFLIGKQVKDSLPPRVVATIDHFAEYLLKHPRFVTPALVAYGTVSPFSNDFVVASLSMGGYGYWRTILPLTVGNIFYNIALAYLGLYAYDTIIGWF</sequence>
<protein>
    <recommendedName>
        <fullName evidence="4">DedA family protein</fullName>
    </recommendedName>
</protein>
<name>A0A1H5VJD7_9RHOB</name>
<accession>A0A1H5VJD7</accession>
<dbReference type="RefSeq" id="WP_103909451.1">
    <property type="nucleotide sequence ID" value="NZ_FNUZ01000002.1"/>
</dbReference>
<keyword evidence="1" id="KW-0812">Transmembrane</keyword>